<keyword evidence="2" id="KW-1185">Reference proteome</keyword>
<accession>A0AAW0S8G6</accession>
<dbReference type="Gene3D" id="3.30.200.20">
    <property type="entry name" value="Phosphorylase Kinase, domain 1"/>
    <property type="match status" value="1"/>
</dbReference>
<sequence>MTGTASWTSLATGAGQRYPVWLVHGVDLALKVGIAESLPREISFPRALGASEAAPGPDAVPHLVDEFTVEGPNGMHPCYETTPALAKLRDTLFSRLYTPVPNQRCSCAMS</sequence>
<evidence type="ECO:0000313" key="2">
    <source>
        <dbReference type="Proteomes" id="UP001397290"/>
    </source>
</evidence>
<comment type="caution">
    <text evidence="1">The sequence shown here is derived from an EMBL/GenBank/DDBJ whole genome shotgun (WGS) entry which is preliminary data.</text>
</comment>
<protein>
    <submittedName>
        <fullName evidence="1">Uncharacterized protein</fullName>
    </submittedName>
</protein>
<dbReference type="Gene3D" id="1.10.510.10">
    <property type="entry name" value="Transferase(Phosphotransferase) domain 1"/>
    <property type="match status" value="1"/>
</dbReference>
<dbReference type="EMBL" id="JAAHCF010000008">
    <property type="protein sequence ID" value="KAK8150727.1"/>
    <property type="molecule type" value="Genomic_DNA"/>
</dbReference>
<dbReference type="AlphaFoldDB" id="A0AAW0S8G6"/>
<gene>
    <name evidence="1" type="ORF">G3M48_009617</name>
</gene>
<reference evidence="1 2" key="1">
    <citation type="submission" date="2020-02" db="EMBL/GenBank/DDBJ databases">
        <title>Comparative genomics of the hypocrealean fungal genus Beauvera.</title>
        <authorList>
            <person name="Showalter D.N."/>
            <person name="Bushley K.E."/>
            <person name="Rehner S.A."/>
        </authorList>
    </citation>
    <scope>NUCLEOTIDE SEQUENCE [LARGE SCALE GENOMIC DNA]</scope>
    <source>
        <strain evidence="1 2">ARSEF4384</strain>
    </source>
</reference>
<evidence type="ECO:0000313" key="1">
    <source>
        <dbReference type="EMBL" id="KAK8150727.1"/>
    </source>
</evidence>
<proteinExistence type="predicted"/>
<dbReference type="Proteomes" id="UP001397290">
    <property type="component" value="Unassembled WGS sequence"/>
</dbReference>
<organism evidence="1 2">
    <name type="scientific">Beauveria asiatica</name>
    <dbReference type="NCBI Taxonomy" id="1069075"/>
    <lineage>
        <taxon>Eukaryota</taxon>
        <taxon>Fungi</taxon>
        <taxon>Dikarya</taxon>
        <taxon>Ascomycota</taxon>
        <taxon>Pezizomycotina</taxon>
        <taxon>Sordariomycetes</taxon>
        <taxon>Hypocreomycetidae</taxon>
        <taxon>Hypocreales</taxon>
        <taxon>Cordycipitaceae</taxon>
        <taxon>Beauveria</taxon>
    </lineage>
</organism>
<name>A0AAW0S8G6_9HYPO</name>